<dbReference type="EC" id="6.2.1.26" evidence="3"/>
<dbReference type="InterPro" id="IPR042099">
    <property type="entry name" value="ANL_N_sf"/>
</dbReference>
<evidence type="ECO:0000313" key="4">
    <source>
        <dbReference type="Proteomes" id="UP000568050"/>
    </source>
</evidence>
<protein>
    <submittedName>
        <fullName evidence="3">O-succinylbenzoic acid--CoA ligase</fullName>
        <ecNumber evidence="3">6.2.1.26</ecNumber>
    </submittedName>
</protein>
<dbReference type="Proteomes" id="UP000568050">
    <property type="component" value="Unassembled WGS sequence"/>
</dbReference>
<gene>
    <name evidence="3" type="ORF">FHX50_001274</name>
</gene>
<evidence type="ECO:0000259" key="2">
    <source>
        <dbReference type="Pfam" id="PF13193"/>
    </source>
</evidence>
<keyword evidence="4" id="KW-1185">Reference proteome</keyword>
<sequence>MRLLAPGPFTGTRDSFSRYVDALTGMSDGATLVWLAPFAPPPSIGAQYALVLPTSGSTGAPKAVAHTLSTLRASQTATAEALGGHGAWLPFLPPTHIAGVQVVARALRTAEERGLTDPHGALGPLPDLGASFTARTVLEAMEQWVAPDGPLFTSFVPTQLERLLRDPDRAVLEQLRRFSAILVGGAATPAALLRQGRDLGLRLVTTYGSSETAGGCVYSARPLPGVDLSLDDEGRLVITAPCVARGYLSDEGELSAFESVPSTAGGAAGVRRFVTSDLADLGADGTLSIRGRADHVIITGGAKVNPVEVEQAICQHPSAAAALVTSVPDDEWGQKVVALVVPAEPAHPGGADVERPGPELLRETVPDAVRAARLGSASVPKITLVVDDLPMLAPGKVDRVRAADLARRLIRE</sequence>
<reference evidence="3 4" key="1">
    <citation type="submission" date="2020-08" db="EMBL/GenBank/DDBJ databases">
        <title>Sequencing the genomes of 1000 actinobacteria strains.</title>
        <authorList>
            <person name="Klenk H.-P."/>
        </authorList>
    </citation>
    <scope>NUCLEOTIDE SEQUENCE [LARGE SCALE GENOMIC DNA]</scope>
    <source>
        <strain evidence="3 4">DSM 23040</strain>
    </source>
</reference>
<dbReference type="PROSITE" id="PS00455">
    <property type="entry name" value="AMP_BINDING"/>
    <property type="match status" value="1"/>
</dbReference>
<organism evidence="3 4">
    <name type="scientific">Helcobacillus massiliensis</name>
    <dbReference type="NCBI Taxonomy" id="521392"/>
    <lineage>
        <taxon>Bacteria</taxon>
        <taxon>Bacillati</taxon>
        <taxon>Actinomycetota</taxon>
        <taxon>Actinomycetes</taxon>
        <taxon>Micrococcales</taxon>
        <taxon>Dermabacteraceae</taxon>
        <taxon>Helcobacillus</taxon>
    </lineage>
</organism>
<dbReference type="Pfam" id="PF00501">
    <property type="entry name" value="AMP-binding"/>
    <property type="match status" value="1"/>
</dbReference>
<dbReference type="EMBL" id="JACHWP010000002">
    <property type="protein sequence ID" value="MBB3022991.1"/>
    <property type="molecule type" value="Genomic_DNA"/>
</dbReference>
<dbReference type="GO" id="GO:0008756">
    <property type="term" value="F:o-succinylbenzoate-CoA ligase activity"/>
    <property type="evidence" value="ECO:0007669"/>
    <property type="project" value="UniProtKB-EC"/>
</dbReference>
<dbReference type="InterPro" id="IPR000873">
    <property type="entry name" value="AMP-dep_synth/lig_dom"/>
</dbReference>
<dbReference type="PANTHER" id="PTHR43767:SF1">
    <property type="entry name" value="NONRIBOSOMAL PEPTIDE SYNTHASE PES1 (EUROFUNG)-RELATED"/>
    <property type="match status" value="1"/>
</dbReference>
<dbReference type="AlphaFoldDB" id="A0A839QYG1"/>
<evidence type="ECO:0000313" key="3">
    <source>
        <dbReference type="EMBL" id="MBB3022991.1"/>
    </source>
</evidence>
<dbReference type="InterPro" id="IPR050237">
    <property type="entry name" value="ATP-dep_AMP-bd_enzyme"/>
</dbReference>
<dbReference type="InterPro" id="IPR025110">
    <property type="entry name" value="AMP-bd_C"/>
</dbReference>
<evidence type="ECO:0000259" key="1">
    <source>
        <dbReference type="Pfam" id="PF00501"/>
    </source>
</evidence>
<dbReference type="RefSeq" id="WP_183375710.1">
    <property type="nucleotide sequence ID" value="NZ_CBCSFZ010000001.1"/>
</dbReference>
<dbReference type="Gene3D" id="3.40.50.12780">
    <property type="entry name" value="N-terminal domain of ligase-like"/>
    <property type="match status" value="1"/>
</dbReference>
<dbReference type="InterPro" id="IPR045851">
    <property type="entry name" value="AMP-bd_C_sf"/>
</dbReference>
<keyword evidence="3" id="KW-0436">Ligase</keyword>
<dbReference type="InterPro" id="IPR020845">
    <property type="entry name" value="AMP-binding_CS"/>
</dbReference>
<name>A0A839QYG1_9MICO</name>
<dbReference type="SUPFAM" id="SSF56801">
    <property type="entry name" value="Acetyl-CoA synthetase-like"/>
    <property type="match status" value="1"/>
</dbReference>
<dbReference type="PANTHER" id="PTHR43767">
    <property type="entry name" value="LONG-CHAIN-FATTY-ACID--COA LIGASE"/>
    <property type="match status" value="1"/>
</dbReference>
<feature type="domain" description="AMP-dependent synthetase/ligase" evidence="1">
    <location>
        <begin position="42"/>
        <end position="248"/>
    </location>
</feature>
<accession>A0A839QYG1</accession>
<dbReference type="Gene3D" id="3.30.300.30">
    <property type="match status" value="1"/>
</dbReference>
<feature type="domain" description="AMP-binding enzyme C-terminal" evidence="2">
    <location>
        <begin position="308"/>
        <end position="396"/>
    </location>
</feature>
<proteinExistence type="predicted"/>
<dbReference type="Pfam" id="PF13193">
    <property type="entry name" value="AMP-binding_C"/>
    <property type="match status" value="1"/>
</dbReference>
<comment type="caution">
    <text evidence="3">The sequence shown here is derived from an EMBL/GenBank/DDBJ whole genome shotgun (WGS) entry which is preliminary data.</text>
</comment>